<dbReference type="Pfam" id="PF17784">
    <property type="entry name" value="Sulfotransfer_4"/>
    <property type="match status" value="1"/>
</dbReference>
<evidence type="ECO:0000256" key="1">
    <source>
        <dbReference type="SAM" id="Phobius"/>
    </source>
</evidence>
<name>A0ABD3QX86_9STRA</name>
<dbReference type="Gene3D" id="3.40.50.300">
    <property type="entry name" value="P-loop containing nucleotide triphosphate hydrolases"/>
    <property type="match status" value="1"/>
</dbReference>
<keyword evidence="1" id="KW-1133">Transmembrane helix</keyword>
<accession>A0ABD3QX86</accession>
<protein>
    <submittedName>
        <fullName evidence="3">Uncharacterized protein</fullName>
    </submittedName>
</protein>
<evidence type="ECO:0000313" key="3">
    <source>
        <dbReference type="EMBL" id="KAL3803726.1"/>
    </source>
</evidence>
<dbReference type="PANTHER" id="PTHR36978:SF4">
    <property type="entry name" value="P-LOOP CONTAINING NUCLEOSIDE TRIPHOSPHATE HYDROLASE PROTEIN"/>
    <property type="match status" value="1"/>
</dbReference>
<dbReference type="PANTHER" id="PTHR36978">
    <property type="entry name" value="P-LOOP CONTAINING NUCLEOTIDE TRIPHOSPHATE HYDROLASE"/>
    <property type="match status" value="1"/>
</dbReference>
<dbReference type="InterPro" id="IPR040632">
    <property type="entry name" value="Sulfotransfer_4"/>
</dbReference>
<feature type="chain" id="PRO_5044791398" evidence="2">
    <location>
        <begin position="21"/>
        <end position="281"/>
    </location>
</feature>
<gene>
    <name evidence="3" type="ORF">HJC23_003780</name>
</gene>
<dbReference type="EMBL" id="JABMIG020000012">
    <property type="protein sequence ID" value="KAL3803726.1"/>
    <property type="molecule type" value="Genomic_DNA"/>
</dbReference>
<keyword evidence="4" id="KW-1185">Reference proteome</keyword>
<keyword evidence="2" id="KW-0732">Signal</keyword>
<keyword evidence="1" id="KW-0472">Membrane</keyword>
<evidence type="ECO:0000256" key="2">
    <source>
        <dbReference type="SAM" id="SignalP"/>
    </source>
</evidence>
<feature type="transmembrane region" description="Helical" evidence="1">
    <location>
        <begin position="246"/>
        <end position="265"/>
    </location>
</feature>
<dbReference type="InterPro" id="IPR027417">
    <property type="entry name" value="P-loop_NTPase"/>
</dbReference>
<dbReference type="Proteomes" id="UP001516023">
    <property type="component" value="Unassembled WGS sequence"/>
</dbReference>
<keyword evidence="1" id="KW-0812">Transmembrane</keyword>
<proteinExistence type="predicted"/>
<sequence length="281" mass="31925">MQRITFITGLLLAALASTHAALEVIGSGYGRTGTDTLRMALNELGYKTYHMHEIIENGLLSDVHAWTALAENDCNDVQALKDLFERGGWTAAVDFPASICWKTLMKVYPHAKVVHTERESEEKWWDSVSNSIAILPKTFPINIIMKVVPFWKAHAKMMNAIWSYIGGVNITMSDPEWPSSYQRQLVSAYSANNKRVRQVVPRKRLLVQDHRRGWELLAPFLGKDIPDKPYPHRNTRAELIQTARRLTLGVSFSGVVFLVMAVFVVKKLMQVFVKSDNKKKE</sequence>
<dbReference type="SUPFAM" id="SSF52540">
    <property type="entry name" value="P-loop containing nucleoside triphosphate hydrolases"/>
    <property type="match status" value="1"/>
</dbReference>
<evidence type="ECO:0000313" key="4">
    <source>
        <dbReference type="Proteomes" id="UP001516023"/>
    </source>
</evidence>
<dbReference type="AlphaFoldDB" id="A0ABD3QX86"/>
<organism evidence="3 4">
    <name type="scientific">Cyclotella cryptica</name>
    <dbReference type="NCBI Taxonomy" id="29204"/>
    <lineage>
        <taxon>Eukaryota</taxon>
        <taxon>Sar</taxon>
        <taxon>Stramenopiles</taxon>
        <taxon>Ochrophyta</taxon>
        <taxon>Bacillariophyta</taxon>
        <taxon>Coscinodiscophyceae</taxon>
        <taxon>Thalassiosirophycidae</taxon>
        <taxon>Stephanodiscales</taxon>
        <taxon>Stephanodiscaceae</taxon>
        <taxon>Cyclotella</taxon>
    </lineage>
</organism>
<comment type="caution">
    <text evidence="3">The sequence shown here is derived from an EMBL/GenBank/DDBJ whole genome shotgun (WGS) entry which is preliminary data.</text>
</comment>
<feature type="signal peptide" evidence="2">
    <location>
        <begin position="1"/>
        <end position="20"/>
    </location>
</feature>
<reference evidence="3 4" key="1">
    <citation type="journal article" date="2020" name="G3 (Bethesda)">
        <title>Improved Reference Genome for Cyclotella cryptica CCMP332, a Model for Cell Wall Morphogenesis, Salinity Adaptation, and Lipid Production in Diatoms (Bacillariophyta).</title>
        <authorList>
            <person name="Roberts W.R."/>
            <person name="Downey K.M."/>
            <person name="Ruck E.C."/>
            <person name="Traller J.C."/>
            <person name="Alverson A.J."/>
        </authorList>
    </citation>
    <scope>NUCLEOTIDE SEQUENCE [LARGE SCALE GENOMIC DNA]</scope>
    <source>
        <strain evidence="3 4">CCMP332</strain>
    </source>
</reference>